<dbReference type="AlphaFoldDB" id="Q8VLB5"/>
<evidence type="ECO:0000313" key="2">
    <source>
        <dbReference type="EMBL" id="AAL67428.1"/>
    </source>
</evidence>
<protein>
    <submittedName>
        <fullName evidence="1">CesT</fullName>
    </submittedName>
</protein>
<feature type="non-terminal residue" evidence="1">
    <location>
        <position position="1"/>
    </location>
</feature>
<evidence type="ECO:0000313" key="1">
    <source>
        <dbReference type="EMBL" id="AAL67425.1"/>
    </source>
</evidence>
<dbReference type="Gene3D" id="3.30.1460.10">
    <property type="match status" value="1"/>
</dbReference>
<dbReference type="EMBL" id="AF449416">
    <property type="protein sequence ID" value="AAL67425.1"/>
    <property type="molecule type" value="Genomic_DNA"/>
</dbReference>
<proteinExistence type="predicted"/>
<name>Q8VLB5_ECOLX</name>
<sequence length="69" mass="7843">SGAQSLLLALRFPLDDATPEKLENEIEVVVKSMENLYLVLHNQGITLENEHMKIEEISSSDNKHYYAGR</sequence>
<reference evidence="1" key="1">
    <citation type="journal article" date="2002" name="J. Bacteriol.">
        <title>Molecular evolution of the intimin gene in O111 clones of pathogenic Escherichia coli.</title>
        <authorList>
            <person name="Tarr C.L."/>
            <person name="Whittam T.S."/>
        </authorList>
    </citation>
    <scope>NUCLEOTIDE SEQUENCE</scope>
    <source>
        <strain evidence="1">9084-83</strain>
        <strain evidence="2">CL-37</strain>
    </source>
</reference>
<organism evidence="1">
    <name type="scientific">Escherichia coli</name>
    <dbReference type="NCBI Taxonomy" id="562"/>
    <lineage>
        <taxon>Bacteria</taxon>
        <taxon>Pseudomonadati</taxon>
        <taxon>Pseudomonadota</taxon>
        <taxon>Gammaproteobacteria</taxon>
        <taxon>Enterobacterales</taxon>
        <taxon>Enterobacteriaceae</taxon>
        <taxon>Escherichia</taxon>
    </lineage>
</organism>
<dbReference type="SUPFAM" id="SSF69635">
    <property type="entry name" value="Type III secretory system chaperone-like"/>
    <property type="match status" value="1"/>
</dbReference>
<accession>Q8VLB5</accession>
<dbReference type="EMBL" id="AF449418">
    <property type="protein sequence ID" value="AAL67428.1"/>
    <property type="molecule type" value="Genomic_DNA"/>
</dbReference>